<dbReference type="Proteomes" id="UP001147700">
    <property type="component" value="Unassembled WGS sequence"/>
</dbReference>
<protein>
    <submittedName>
        <fullName evidence="2">NAD(P)H-binding protein</fullName>
    </submittedName>
</protein>
<organism evidence="2 3">
    <name type="scientific">Solirubrobacter deserti</name>
    <dbReference type="NCBI Taxonomy" id="2282478"/>
    <lineage>
        <taxon>Bacteria</taxon>
        <taxon>Bacillati</taxon>
        <taxon>Actinomycetota</taxon>
        <taxon>Thermoleophilia</taxon>
        <taxon>Solirubrobacterales</taxon>
        <taxon>Solirubrobacteraceae</taxon>
        <taxon>Solirubrobacter</taxon>
    </lineage>
</organism>
<reference evidence="2" key="1">
    <citation type="submission" date="2022-10" db="EMBL/GenBank/DDBJ databases">
        <title>The WGS of Solirubrobacter sp. CPCC 204708.</title>
        <authorList>
            <person name="Jiang Z."/>
        </authorList>
    </citation>
    <scope>NUCLEOTIDE SEQUENCE</scope>
    <source>
        <strain evidence="2">CPCC 204708</strain>
    </source>
</reference>
<dbReference type="PANTHER" id="PTHR12126">
    <property type="entry name" value="NADH-UBIQUINONE OXIDOREDUCTASE 39 KDA SUBUNIT-RELATED"/>
    <property type="match status" value="1"/>
</dbReference>
<sequence>MGGTGTVGAAAARALTERGHAVRVLSRHAPEYPVDLVTGEGLERALAGADVVIDAAGGTRKVLVDGTQRLLRAERAAGVQHHIGVSIVGIDRVGGPYYKLKLEQEAAIRDGGVPWTILRATQFHPFVAAIFAKSAKLGVVPSLGAPMQPVDPREVGRTLAVAAEAAPTFTIAEFTGPEVVSVRELAKRWRTATGSHAVPLPLPASRALRAGGLTSATAPHGTVTFDDYLAAA</sequence>
<dbReference type="InterPro" id="IPR051207">
    <property type="entry name" value="ComplexI_NDUFA9_subunit"/>
</dbReference>
<dbReference type="RefSeq" id="WP_202955100.1">
    <property type="nucleotide sequence ID" value="NZ_JAPCID010000037.1"/>
</dbReference>
<evidence type="ECO:0000313" key="2">
    <source>
        <dbReference type="EMBL" id="MDA0140309.1"/>
    </source>
</evidence>
<dbReference type="Gene3D" id="3.40.50.720">
    <property type="entry name" value="NAD(P)-binding Rossmann-like Domain"/>
    <property type="match status" value="1"/>
</dbReference>
<feature type="domain" description="NAD(P)-binding" evidence="1">
    <location>
        <begin position="2"/>
        <end position="122"/>
    </location>
</feature>
<comment type="caution">
    <text evidence="2">The sequence shown here is derived from an EMBL/GenBank/DDBJ whole genome shotgun (WGS) entry which is preliminary data.</text>
</comment>
<dbReference type="InterPro" id="IPR016040">
    <property type="entry name" value="NAD(P)-bd_dom"/>
</dbReference>
<proteinExistence type="predicted"/>
<dbReference type="SUPFAM" id="SSF51735">
    <property type="entry name" value="NAD(P)-binding Rossmann-fold domains"/>
    <property type="match status" value="1"/>
</dbReference>
<dbReference type="PANTHER" id="PTHR12126:SF11">
    <property type="entry name" value="NADH DEHYDROGENASE [UBIQUINONE] 1 ALPHA SUBCOMPLEX SUBUNIT 9, MITOCHONDRIAL"/>
    <property type="match status" value="1"/>
</dbReference>
<evidence type="ECO:0000313" key="3">
    <source>
        <dbReference type="Proteomes" id="UP001147700"/>
    </source>
</evidence>
<keyword evidence="3" id="KW-1185">Reference proteome</keyword>
<dbReference type="InterPro" id="IPR036291">
    <property type="entry name" value="NAD(P)-bd_dom_sf"/>
</dbReference>
<gene>
    <name evidence="2" type="ORF">OJ962_22610</name>
</gene>
<dbReference type="EMBL" id="JAPCID010000037">
    <property type="protein sequence ID" value="MDA0140309.1"/>
    <property type="molecule type" value="Genomic_DNA"/>
</dbReference>
<dbReference type="Pfam" id="PF13460">
    <property type="entry name" value="NAD_binding_10"/>
    <property type="match status" value="1"/>
</dbReference>
<name>A0ABT4RP30_9ACTN</name>
<evidence type="ECO:0000259" key="1">
    <source>
        <dbReference type="Pfam" id="PF13460"/>
    </source>
</evidence>
<accession>A0ABT4RP30</accession>